<dbReference type="GO" id="GO:0016740">
    <property type="term" value="F:transferase activity"/>
    <property type="evidence" value="ECO:0007669"/>
    <property type="project" value="UniProtKB-KW"/>
</dbReference>
<reference evidence="1" key="2">
    <citation type="journal article" date="2018" name="Nat. Commun.">
        <title>Tailed giant Tupanvirus possesses the most complete translational apparatus of the known virosphere.</title>
        <authorList>
            <person name="Abrahao J."/>
            <person name="Silva L."/>
            <person name="Silva L.S."/>
            <person name="Khalil J.Y.B."/>
            <person name="Rodrigues R."/>
            <person name="Arantes T."/>
            <person name="Assis F."/>
            <person name="Boratto P."/>
            <person name="Andrade M."/>
            <person name="Kroon E.G."/>
            <person name="Ribeiro B."/>
            <person name="Bergier I."/>
            <person name="Seligmann H."/>
            <person name="Ghigo E."/>
            <person name="Colson P."/>
            <person name="Levasseur A."/>
            <person name="Kroemer G."/>
            <person name="Raoult D."/>
            <person name="La Scola B."/>
        </authorList>
    </citation>
    <scope>NUCLEOTIDE SEQUENCE [LARGE SCALE GENOMIC DNA]</scope>
    <source>
        <strain evidence="1">Soda lake</strain>
    </source>
</reference>
<dbReference type="KEGG" id="vg:80518578"/>
<dbReference type="Gene3D" id="3.40.50.2000">
    <property type="entry name" value="Glycogen Phosphorylase B"/>
    <property type="match status" value="1"/>
</dbReference>
<reference evidence="1" key="1">
    <citation type="submission" date="2017-01" db="EMBL/GenBank/DDBJ databases">
        <authorList>
            <person name="Assis F.L."/>
            <person name="Abrahao J.S."/>
            <person name="Silva L."/>
            <person name="Khalil J.B."/>
            <person name="Rodrigues R."/>
            <person name="Silva L.S."/>
            <person name="Arantes T."/>
            <person name="Boratto P."/>
            <person name="Andrade M."/>
            <person name="Kroon E.G."/>
            <person name="Ribeiro B."/>
            <person name="Bergier I."/>
            <person name="Seligmann H."/>
            <person name="Ghigo E."/>
            <person name="Colson P."/>
            <person name="Levasseur A."/>
            <person name="Raoult D."/>
            <person name="Scola B.L."/>
        </authorList>
    </citation>
    <scope>NUCLEOTIDE SEQUENCE</scope>
    <source>
        <strain evidence="1">Soda lake</strain>
    </source>
</reference>
<name>A0A6N1NKA2_9VIRU</name>
<protein>
    <submittedName>
        <fullName evidence="1">Glycosyltransferases group 1</fullName>
    </submittedName>
</protein>
<dbReference type="SUPFAM" id="SSF53756">
    <property type="entry name" value="UDP-Glycosyltransferase/glycogen phosphorylase"/>
    <property type="match status" value="1"/>
</dbReference>
<keyword evidence="1" id="KW-0808">Transferase</keyword>
<dbReference type="EMBL" id="KY523104">
    <property type="protein sequence ID" value="QKU35159.1"/>
    <property type="molecule type" value="Genomic_DNA"/>
</dbReference>
<dbReference type="RefSeq" id="YP_010781814.1">
    <property type="nucleotide sequence ID" value="NC_075039.1"/>
</dbReference>
<dbReference type="GeneID" id="80518578"/>
<sequence>MKFLIINDFNDINDINITHFSLDKGHFIAKSLVKLGHDVYFLTVKNDYVKNNIKYTFIDNITKSFMETMDYVLIVREPMFLEIIKRMRDVKNLISIDTQNRVRPKFIIKSDSPTWFAGKGFIVEMNNILGVKGKDAVKKWIIDHVDYICAQNDDLANMAFRHGLSKKSVLISNMGVSNELVNYNQLVNPYDINHSYCVSEIGKLTTGKAFIPLYYMENPDKISEFNSKKFIIVYTGRIKTNNGKIFYNMKNIMDMLGNNFELHIFPGTFIMPSDNGAITTHSGKNANSLALLRNTIFKDSKNVIIHYPYYHEEKYKYLYFANCGIDFSDLRPKKARPLAGHAKILEYCEIGLPVVCEGNIHNLFLVKNGKNGIILKYMSSDKDYADAIKKIVSMPIDREYCRKITVQNENWDKKAAELIEQLKNNQ</sequence>
<accession>A0A6N1NKA2</accession>
<organism evidence="1">
    <name type="scientific">Tupanvirus soda lake</name>
    <dbReference type="NCBI Taxonomy" id="2126985"/>
    <lineage>
        <taxon>Viruses</taxon>
        <taxon>Varidnaviria</taxon>
        <taxon>Bamfordvirae</taxon>
        <taxon>Nucleocytoviricota</taxon>
        <taxon>Megaviricetes</taxon>
        <taxon>Imitervirales</taxon>
        <taxon>Mimiviridae</taxon>
        <taxon>Megamimivirinae</taxon>
        <taxon>Tupanvirus</taxon>
        <taxon>Tupanvirus salinum</taxon>
    </lineage>
</organism>
<proteinExistence type="predicted"/>
<evidence type="ECO:0000313" key="1">
    <source>
        <dbReference type="EMBL" id="QKU35159.1"/>
    </source>
</evidence>